<evidence type="ECO:0000259" key="8">
    <source>
        <dbReference type="PROSITE" id="PS50928"/>
    </source>
</evidence>
<feature type="transmembrane region" description="Helical" evidence="7">
    <location>
        <begin position="116"/>
        <end position="141"/>
    </location>
</feature>
<dbReference type="GO" id="GO:0005886">
    <property type="term" value="C:plasma membrane"/>
    <property type="evidence" value="ECO:0007669"/>
    <property type="project" value="UniProtKB-SubCell"/>
</dbReference>
<protein>
    <submittedName>
        <fullName evidence="9">Peptide ABC transporter permease</fullName>
    </submittedName>
</protein>
<evidence type="ECO:0000256" key="1">
    <source>
        <dbReference type="ARBA" id="ARBA00004651"/>
    </source>
</evidence>
<keyword evidence="5 7" id="KW-1133">Transmembrane helix</keyword>
<evidence type="ECO:0000256" key="2">
    <source>
        <dbReference type="ARBA" id="ARBA00022448"/>
    </source>
</evidence>
<dbReference type="PANTHER" id="PTHR43386">
    <property type="entry name" value="OLIGOPEPTIDE TRANSPORT SYSTEM PERMEASE PROTEIN APPC"/>
    <property type="match status" value="1"/>
</dbReference>
<feature type="transmembrane region" description="Helical" evidence="7">
    <location>
        <begin position="72"/>
        <end position="95"/>
    </location>
</feature>
<feature type="transmembrane region" description="Helical" evidence="7">
    <location>
        <begin position="238"/>
        <end position="261"/>
    </location>
</feature>
<feature type="transmembrane region" description="Helical" evidence="7">
    <location>
        <begin position="161"/>
        <end position="180"/>
    </location>
</feature>
<dbReference type="PANTHER" id="PTHR43386:SF1">
    <property type="entry name" value="D,D-DIPEPTIDE TRANSPORT SYSTEM PERMEASE PROTEIN DDPC-RELATED"/>
    <property type="match status" value="1"/>
</dbReference>
<dbReference type="InterPro" id="IPR050366">
    <property type="entry name" value="BP-dependent_transpt_permease"/>
</dbReference>
<comment type="subcellular location">
    <subcellularLocation>
        <location evidence="1 7">Cell membrane</location>
        <topology evidence="1 7">Multi-pass membrane protein</topology>
    </subcellularLocation>
</comment>
<keyword evidence="2 7" id="KW-0813">Transport</keyword>
<dbReference type="Proteomes" id="UP000076770">
    <property type="component" value="Chromosome i"/>
</dbReference>
<keyword evidence="3" id="KW-1003">Cell membrane</keyword>
<dbReference type="Pfam" id="PF00528">
    <property type="entry name" value="BPD_transp_1"/>
    <property type="match status" value="1"/>
</dbReference>
<dbReference type="SUPFAM" id="SSF161098">
    <property type="entry name" value="MetI-like"/>
    <property type="match status" value="1"/>
</dbReference>
<evidence type="ECO:0000256" key="7">
    <source>
        <dbReference type="RuleBase" id="RU363032"/>
    </source>
</evidence>
<keyword evidence="6 7" id="KW-0472">Membrane</keyword>
<evidence type="ECO:0000313" key="10">
    <source>
        <dbReference type="Proteomes" id="UP000076770"/>
    </source>
</evidence>
<evidence type="ECO:0000256" key="3">
    <source>
        <dbReference type="ARBA" id="ARBA00022475"/>
    </source>
</evidence>
<feature type="transmembrane region" description="Helical" evidence="7">
    <location>
        <begin position="14"/>
        <end position="40"/>
    </location>
</feature>
<evidence type="ECO:0000256" key="6">
    <source>
        <dbReference type="ARBA" id="ARBA00023136"/>
    </source>
</evidence>
<feature type="domain" description="ABC transmembrane type-1" evidence="8">
    <location>
        <begin position="69"/>
        <end position="260"/>
    </location>
</feature>
<comment type="similarity">
    <text evidence="7">Belongs to the binding-protein-dependent transport system permease family.</text>
</comment>
<evidence type="ECO:0000313" key="9">
    <source>
        <dbReference type="EMBL" id="SAI84862.1"/>
    </source>
</evidence>
<dbReference type="GO" id="GO:0055085">
    <property type="term" value="P:transmembrane transport"/>
    <property type="evidence" value="ECO:0007669"/>
    <property type="project" value="InterPro"/>
</dbReference>
<dbReference type="PROSITE" id="PS50928">
    <property type="entry name" value="ABC_TM1"/>
    <property type="match status" value="1"/>
</dbReference>
<dbReference type="Gene3D" id="1.10.3720.10">
    <property type="entry name" value="MetI-like"/>
    <property type="match status" value="1"/>
</dbReference>
<dbReference type="AlphaFoldDB" id="A0A157T0H2"/>
<dbReference type="PATRIC" id="fig|2287.9.peg.1327"/>
<evidence type="ECO:0000256" key="5">
    <source>
        <dbReference type="ARBA" id="ARBA00022989"/>
    </source>
</evidence>
<dbReference type="InterPro" id="IPR000515">
    <property type="entry name" value="MetI-like"/>
</dbReference>
<feature type="transmembrane region" description="Helical" evidence="7">
    <location>
        <begin position="192"/>
        <end position="212"/>
    </location>
</feature>
<dbReference type="InterPro" id="IPR035906">
    <property type="entry name" value="MetI-like_sf"/>
</dbReference>
<dbReference type="CDD" id="cd06261">
    <property type="entry name" value="TM_PBP2"/>
    <property type="match status" value="1"/>
</dbReference>
<sequence>MIGGKIYMKLRGKILVSIFTLIFFLALYMIGLTITTAPIYKPFEKPSIRHPLGTDNAGRDLLAYLLRSAGTALQFGILTPALSISIAIFALFSIFNIKAERIMNDITNFFIAIPKYPLFIVLSFLLPPNNWIALIVLSLLLWSAPFRILRPTFKQLLESGYVKSATILGGGSLYIMRRYLLRKTSQLLVSQYAWLAIRAIGIQAGLAFLGIGDVTTPSWGYMIRNAFDNPIVIYNGEWLYWVIPPTICLILLAIAFLLIAISFEERRYRATYTSEMLRIFW</sequence>
<gene>
    <name evidence="9" type="ORF">SSOP1_1308</name>
</gene>
<dbReference type="EMBL" id="LT549890">
    <property type="protein sequence ID" value="SAI84862.1"/>
    <property type="molecule type" value="Genomic_DNA"/>
</dbReference>
<proteinExistence type="inferred from homology"/>
<reference evidence="10" key="1">
    <citation type="submission" date="2016-04" db="EMBL/GenBank/DDBJ databases">
        <authorList>
            <person name="Shah S.A."/>
            <person name="Garrett R.A."/>
        </authorList>
    </citation>
    <scope>NUCLEOTIDE SEQUENCE [LARGE SCALE GENOMIC DNA]</scope>
    <source>
        <strain evidence="10">ATCC 35091 / DSM 1616 / JCM 8930 / NBRC 15331 / P1</strain>
    </source>
</reference>
<name>A0A157T0H2_SACSO</name>
<organism evidence="9 10">
    <name type="scientific">Saccharolobus solfataricus</name>
    <name type="common">Sulfolobus solfataricus</name>
    <dbReference type="NCBI Taxonomy" id="2287"/>
    <lineage>
        <taxon>Archaea</taxon>
        <taxon>Thermoproteota</taxon>
        <taxon>Thermoprotei</taxon>
        <taxon>Sulfolobales</taxon>
        <taxon>Sulfolobaceae</taxon>
        <taxon>Saccharolobus</taxon>
    </lineage>
</organism>
<keyword evidence="4 7" id="KW-0812">Transmembrane</keyword>
<evidence type="ECO:0000256" key="4">
    <source>
        <dbReference type="ARBA" id="ARBA00022692"/>
    </source>
</evidence>
<accession>A0A157T0H2</accession>